<name>A0ABT4Q7J6_9BACL</name>
<dbReference type="SUPFAM" id="SSF142906">
    <property type="entry name" value="YjbR-like"/>
    <property type="match status" value="1"/>
</dbReference>
<proteinExistence type="predicted"/>
<organism evidence="1 2">
    <name type="scientific">Paenibacillus gyeongsangnamensis</name>
    <dbReference type="NCBI Taxonomy" id="3388067"/>
    <lineage>
        <taxon>Bacteria</taxon>
        <taxon>Bacillati</taxon>
        <taxon>Bacillota</taxon>
        <taxon>Bacilli</taxon>
        <taxon>Bacillales</taxon>
        <taxon>Paenibacillaceae</taxon>
        <taxon>Paenibacillus</taxon>
    </lineage>
</organism>
<gene>
    <name evidence="1" type="ORF">O9H85_10335</name>
</gene>
<dbReference type="EMBL" id="JAQAGZ010000006">
    <property type="protein sequence ID" value="MCZ8512804.1"/>
    <property type="molecule type" value="Genomic_DNA"/>
</dbReference>
<evidence type="ECO:0000313" key="1">
    <source>
        <dbReference type="EMBL" id="MCZ8512804.1"/>
    </source>
</evidence>
<sequence length="131" mass="14945">MEPHKAISSEQGLNILNQVRSMCAVYPEVEEAIDAFGHTSFRVKDKPFVMLAEWDGTVTMSIKTATTTQEFLIQKDPRLYSKTRYIGQHGWVSVELLENASWQELEELVLEAYSRTAPKRLIQTLRNSGRG</sequence>
<keyword evidence="1" id="KW-0238">DNA-binding</keyword>
<protein>
    <submittedName>
        <fullName evidence="1">MmcQ/YjbR family DNA-binding protein</fullName>
    </submittedName>
</protein>
<evidence type="ECO:0000313" key="2">
    <source>
        <dbReference type="Proteomes" id="UP001527882"/>
    </source>
</evidence>
<dbReference type="GO" id="GO:0003677">
    <property type="term" value="F:DNA binding"/>
    <property type="evidence" value="ECO:0007669"/>
    <property type="project" value="UniProtKB-KW"/>
</dbReference>
<accession>A0ABT4Q7J6</accession>
<dbReference type="RefSeq" id="WP_269881270.1">
    <property type="nucleotide sequence ID" value="NZ_JAQAGZ010000006.1"/>
</dbReference>
<dbReference type="InterPro" id="IPR058532">
    <property type="entry name" value="YjbR/MT2646/Rv2570-like"/>
</dbReference>
<reference evidence="1 2" key="1">
    <citation type="submission" date="2022-12" db="EMBL/GenBank/DDBJ databases">
        <title>Draft genome sequence of Paenibacillus sp. dW9.</title>
        <authorList>
            <person name="Choi E.-W."/>
            <person name="Kim D.-U."/>
        </authorList>
    </citation>
    <scope>NUCLEOTIDE SEQUENCE [LARGE SCALE GENOMIC DNA]</scope>
    <source>
        <strain evidence="2">dW9</strain>
    </source>
</reference>
<comment type="caution">
    <text evidence="1">The sequence shown here is derived from an EMBL/GenBank/DDBJ whole genome shotgun (WGS) entry which is preliminary data.</text>
</comment>
<dbReference type="Gene3D" id="3.90.1150.30">
    <property type="match status" value="1"/>
</dbReference>
<dbReference type="Pfam" id="PF04237">
    <property type="entry name" value="YjbR"/>
    <property type="match status" value="1"/>
</dbReference>
<dbReference type="InterPro" id="IPR038056">
    <property type="entry name" value="YjbR-like_sf"/>
</dbReference>
<keyword evidence="2" id="KW-1185">Reference proteome</keyword>
<dbReference type="Proteomes" id="UP001527882">
    <property type="component" value="Unassembled WGS sequence"/>
</dbReference>